<dbReference type="InterPro" id="IPR010982">
    <property type="entry name" value="Lambda_DNA-bd_dom_sf"/>
</dbReference>
<accession>A0A2G9YYJ1</accession>
<evidence type="ECO:0000313" key="1">
    <source>
        <dbReference type="EMBL" id="PIP24287.1"/>
    </source>
</evidence>
<dbReference type="Gene3D" id="1.10.260.40">
    <property type="entry name" value="lambda repressor-like DNA-binding domains"/>
    <property type="match status" value="1"/>
</dbReference>
<evidence type="ECO:0008006" key="3">
    <source>
        <dbReference type="Google" id="ProtNLM"/>
    </source>
</evidence>
<dbReference type="EMBL" id="PCRQ01000038">
    <property type="protein sequence ID" value="PIP24287.1"/>
    <property type="molecule type" value="Genomic_DNA"/>
</dbReference>
<dbReference type="Proteomes" id="UP000229952">
    <property type="component" value="Unassembled WGS sequence"/>
</dbReference>
<reference evidence="1 2" key="1">
    <citation type="submission" date="2017-09" db="EMBL/GenBank/DDBJ databases">
        <title>Depth-based differentiation of microbial function through sediment-hosted aquifers and enrichment of novel symbionts in the deep terrestrial subsurface.</title>
        <authorList>
            <person name="Probst A.J."/>
            <person name="Ladd B."/>
            <person name="Jarett J.K."/>
            <person name="Geller-Mcgrath D.E."/>
            <person name="Sieber C.M."/>
            <person name="Emerson J.B."/>
            <person name="Anantharaman K."/>
            <person name="Thomas B.C."/>
            <person name="Malmstrom R."/>
            <person name="Stieglmeier M."/>
            <person name="Klingl A."/>
            <person name="Woyke T."/>
            <person name="Ryan C.M."/>
            <person name="Banfield J.F."/>
        </authorList>
    </citation>
    <scope>NUCLEOTIDE SEQUENCE [LARGE SCALE GENOMIC DNA]</scope>
    <source>
        <strain evidence="1">CG23_combo_of_CG06-09_8_20_14_all_37_18</strain>
    </source>
</reference>
<name>A0A2G9YYJ1_9BACT</name>
<protein>
    <recommendedName>
        <fullName evidence="3">HTH cro/C1-type domain-containing protein</fullName>
    </recommendedName>
</protein>
<dbReference type="GO" id="GO:0003677">
    <property type="term" value="F:DNA binding"/>
    <property type="evidence" value="ECO:0007669"/>
    <property type="project" value="InterPro"/>
</dbReference>
<gene>
    <name evidence="1" type="ORF">COX35_01510</name>
</gene>
<comment type="caution">
    <text evidence="1">The sequence shown here is derived from an EMBL/GenBank/DDBJ whole genome shotgun (WGS) entry which is preliminary data.</text>
</comment>
<evidence type="ECO:0000313" key="2">
    <source>
        <dbReference type="Proteomes" id="UP000229952"/>
    </source>
</evidence>
<organism evidence="1 2">
    <name type="scientific">Candidatus Nealsonbacteria bacterium CG23_combo_of_CG06-09_8_20_14_all_37_18</name>
    <dbReference type="NCBI Taxonomy" id="1974720"/>
    <lineage>
        <taxon>Bacteria</taxon>
        <taxon>Candidatus Nealsoniibacteriota</taxon>
    </lineage>
</organism>
<dbReference type="AlphaFoldDB" id="A0A2G9YYJ1"/>
<proteinExistence type="predicted"/>
<sequence length="123" mass="14743">MKNYFKCAHTTIRTYLKILKNQGKIRLSNRPHYISDYVNRNATVLLKDGVHNFIFKKIRERFKKDKNFAIFLGIHKATFSNWRLKKSRTPIYILRKMCEILNIDFHKVSRNIITVDQEIAEIT</sequence>